<evidence type="ECO:0000313" key="2">
    <source>
        <dbReference type="EMBL" id="KAJ2680365.1"/>
    </source>
</evidence>
<feature type="compositionally biased region" description="Polar residues" evidence="1">
    <location>
        <begin position="570"/>
        <end position="589"/>
    </location>
</feature>
<evidence type="ECO:0000256" key="1">
    <source>
        <dbReference type="SAM" id="MobiDB-lite"/>
    </source>
</evidence>
<organism evidence="2 3">
    <name type="scientific">Coemansia spiralis</name>
    <dbReference type="NCBI Taxonomy" id="417178"/>
    <lineage>
        <taxon>Eukaryota</taxon>
        <taxon>Fungi</taxon>
        <taxon>Fungi incertae sedis</taxon>
        <taxon>Zoopagomycota</taxon>
        <taxon>Kickxellomycotina</taxon>
        <taxon>Kickxellomycetes</taxon>
        <taxon>Kickxellales</taxon>
        <taxon>Kickxellaceae</taxon>
        <taxon>Coemansia</taxon>
    </lineage>
</organism>
<feature type="compositionally biased region" description="Polar residues" evidence="1">
    <location>
        <begin position="459"/>
        <end position="485"/>
    </location>
</feature>
<reference evidence="2" key="1">
    <citation type="submission" date="2022-07" db="EMBL/GenBank/DDBJ databases">
        <title>Phylogenomic reconstructions and comparative analyses of Kickxellomycotina fungi.</title>
        <authorList>
            <person name="Reynolds N.K."/>
            <person name="Stajich J.E."/>
            <person name="Barry K."/>
            <person name="Grigoriev I.V."/>
            <person name="Crous P."/>
            <person name="Smith M.E."/>
        </authorList>
    </citation>
    <scope>NUCLEOTIDE SEQUENCE</scope>
    <source>
        <strain evidence="2">NRRL 3115</strain>
    </source>
</reference>
<feature type="compositionally biased region" description="Low complexity" evidence="1">
    <location>
        <begin position="878"/>
        <end position="908"/>
    </location>
</feature>
<proteinExistence type="predicted"/>
<gene>
    <name evidence="2" type="ORF">GGI25_000657</name>
</gene>
<feature type="region of interest" description="Disordered" evidence="1">
    <location>
        <begin position="459"/>
        <end position="525"/>
    </location>
</feature>
<feature type="region of interest" description="Disordered" evidence="1">
    <location>
        <begin position="869"/>
        <end position="908"/>
    </location>
</feature>
<dbReference type="EMBL" id="JANBTW010000005">
    <property type="protein sequence ID" value="KAJ2680365.1"/>
    <property type="molecule type" value="Genomic_DNA"/>
</dbReference>
<dbReference type="Gene3D" id="2.60.40.10">
    <property type="entry name" value="Immunoglobulins"/>
    <property type="match status" value="3"/>
</dbReference>
<dbReference type="PANTHER" id="PTHR39211">
    <property type="entry name" value="CHROMOSOME 7, WHOLE GENOME SHOTGUN SEQUENCE"/>
    <property type="match status" value="1"/>
</dbReference>
<feature type="compositionally biased region" description="Low complexity" evidence="1">
    <location>
        <begin position="1417"/>
        <end position="1432"/>
    </location>
</feature>
<sequence>MYNLTGIPRRGLPANFRLSASSANGLFSVRGLPANTHLDRIYLNGLHTLLPFWITNESDKLLSLELCSTADHSVKYQQDNANWSAVSAADRETYVEIVHEPKILAEGHTPNEATMVCNAGVQKEFCEVFNQVGGIDKLKLSPKETVELVLLYVAQDPKQIAQTPVHSRHPSLGQLSANSAPVSSIGAGDNGSTGASIAAVAAIPDSAANTNAASDTIRNIDPADTRGGASISSDRHAHYQYMTSLSTFTLCALSEDKQTSDQYDVSLYASFCKSVLEMDPPTSRIYLDDCVVGKPYERILRVKNASAIGLDWSTTVVETTDTTSLSSLQLLDSSMGPLSGGHLAGGECSQLFIRYTPQAVGEFLCRFLIENNNDPSNQRYWVFRARASQRQKPKRVELLSDPDINFGDCTSDVWYQREITFKNVSEMPIAMHFRVEGNTANLTMKSSVKAKQDNLGAALSNNDLSTHSSDISGVASRTTEDQISMETVPLRIERVHSADTPASNRSDDGLADDNMSESVNANDAQDEITSKCSSLDGNRGHDANSGVVHSFTEKAVGASNAYSRGGTLDDGSTQTDIITGSDPQSANMDTQREPSTHLQSQLDANRRILPRARLAASYSHQPAQFDEVLIKPGSVRTVVLSLIGKPVNSTSVNAGQFDRQSFTFFCDYATAAGGKQSSHFPKGAAFGERSGERLSLPCTVNMCTPFVRVTPLLLDFGNVDVGMLKTMYLQIENQSQVEATIQCNLESKVINCIRTPVVIPPLQSESIRVDIYPRRINARYRKQIIVRNKHNHLNDNVVEVRSVHVDQRRMAFHNLFYKTLVPQNEQNFVDFGAVPFNSRVMRKINLQNLCRCPITIELSSGDSNSISAALTANDDGNDNGSGSYNGEGDSEGNTNNSTNSNAENNISSRDSSTMIAAYTVTPLLNDGVLTQMAKQVARQLPLLERQAVMHSNIEALKEHSGNAKTANELSAHSSSVHILSQPRASSNRLRKDANISRILQPDVFVDKAVERGHVCLVPFARKKMAAGLPFSIDYLDVPSSFKNGKQSVKIQNSSGSSSKKVHTGLRLLESQDLQTSPATSLSGQAVEDMATTAIIDRAMQILDQIIDNLDMVPKTLFPSQQAEDEYVRKQVDLHKYIDLLVESGFLQPAHRIVLSASSSQPIIVMFQPFGIQGTTDKSLSPRFDANLYFKLIERPSDLLPFTDSTNAAVFSNSYQLPVRRFLIQASLRRTELELGQKSINVGNMQVDESSRKYLVIHNRTETPLMYAIRKTGSIASGDIQFVDNNRYGVVRGFDSRKVVFVFSPSLHGTYNEQISIANVLDVHGGRTAILKAVVRRPSKFYIQSLTLEFGAKKRESEPSDMVDGEAGVAASENSILGVGETSKDVQLLSVKNMTSKTRHLVVRPLEESLLAEDLQLPAAQPQNQQQPQSYQPDMKPESPRQLPAFVDVTLDPLFPANIEASAVPKQHYDRDTEEKIEALEQKIKIATRKNRPEKIEKYRLKLAKLRGTDPQTDNKAVSSSFNTGVSAATEAAIVKRIENDTQVILTLPPNCTADIPVVVTPRVSNYLKEMDQQDVEHDSQAVVASYGQLVVHEEKDKDNVKVVTLKALVKVGSEDLDAAVSSNAA</sequence>
<dbReference type="OrthoDB" id="252265at2759"/>
<name>A0A9W8GB94_9FUNG</name>
<evidence type="ECO:0000313" key="3">
    <source>
        <dbReference type="Proteomes" id="UP001151518"/>
    </source>
</evidence>
<accession>A0A9W8GB94</accession>
<feature type="region of interest" description="Disordered" evidence="1">
    <location>
        <begin position="1417"/>
        <end position="1440"/>
    </location>
</feature>
<protein>
    <submittedName>
        <fullName evidence="2">Uncharacterized protein</fullName>
    </submittedName>
</protein>
<feature type="compositionally biased region" description="Polar residues" evidence="1">
    <location>
        <begin position="962"/>
        <end position="987"/>
    </location>
</feature>
<comment type="caution">
    <text evidence="2">The sequence shown here is derived from an EMBL/GenBank/DDBJ whole genome shotgun (WGS) entry which is preliminary data.</text>
</comment>
<feature type="region of interest" description="Disordered" evidence="1">
    <location>
        <begin position="960"/>
        <end position="989"/>
    </location>
</feature>
<dbReference type="Proteomes" id="UP001151518">
    <property type="component" value="Unassembled WGS sequence"/>
</dbReference>
<dbReference type="PANTHER" id="PTHR39211:SF1">
    <property type="entry name" value="ABNORMAL SPINDLE-LIKE MICROCEPHALY-ASSOCIATED PROTEIN ASH DOMAIN-CONTAINING PROTEIN"/>
    <property type="match status" value="1"/>
</dbReference>
<dbReference type="InterPro" id="IPR013783">
    <property type="entry name" value="Ig-like_fold"/>
</dbReference>
<feature type="region of interest" description="Disordered" evidence="1">
    <location>
        <begin position="562"/>
        <end position="600"/>
    </location>
</feature>